<reference evidence="2" key="1">
    <citation type="journal article" date="2011" name="Nat. Biotechnol.">
        <title>The genomic sequence of the Chinese hamster ovary (CHO)-K1 cell line.</title>
        <authorList>
            <person name="Xu X."/>
            <person name="Nagarajan H."/>
            <person name="Lewis N.E."/>
            <person name="Pan S."/>
            <person name="Cai Z."/>
            <person name="Liu X."/>
            <person name="Chen W."/>
            <person name="Xie M."/>
            <person name="Wang W."/>
            <person name="Hammond S."/>
            <person name="Andersen M.R."/>
            <person name="Neff N."/>
            <person name="Passarelli B."/>
            <person name="Koh W."/>
            <person name="Fan H.C."/>
            <person name="Wang J."/>
            <person name="Gui Y."/>
            <person name="Lee K.H."/>
            <person name="Betenbaugh M.J."/>
            <person name="Quake S.R."/>
            <person name="Famili I."/>
            <person name="Palsson B.O."/>
            <person name="Wang J."/>
        </authorList>
    </citation>
    <scope>NUCLEOTIDE SEQUENCE [LARGE SCALE GENOMIC DNA]</scope>
    <source>
        <strain evidence="2">CHO K1 cell line</strain>
    </source>
</reference>
<proteinExistence type="predicted"/>
<dbReference type="EMBL" id="JH002313">
    <property type="protein sequence ID" value="EGW10265.1"/>
    <property type="molecule type" value="Genomic_DNA"/>
</dbReference>
<dbReference type="InParanoid" id="G3IF33"/>
<evidence type="ECO:0000313" key="2">
    <source>
        <dbReference type="Proteomes" id="UP000001075"/>
    </source>
</evidence>
<name>G3IF33_CRIGR</name>
<accession>G3IF33</accession>
<sequence>MSQEEKVKAGRKGEIRKEVRGLGLEKGRAMTECKMWESNTGSENITVCSLSILLT</sequence>
<organism evidence="1 2">
    <name type="scientific">Cricetulus griseus</name>
    <name type="common">Chinese hamster</name>
    <name type="synonym">Cricetulus barabensis griseus</name>
    <dbReference type="NCBI Taxonomy" id="10029"/>
    <lineage>
        <taxon>Eukaryota</taxon>
        <taxon>Metazoa</taxon>
        <taxon>Chordata</taxon>
        <taxon>Craniata</taxon>
        <taxon>Vertebrata</taxon>
        <taxon>Euteleostomi</taxon>
        <taxon>Mammalia</taxon>
        <taxon>Eutheria</taxon>
        <taxon>Euarchontoglires</taxon>
        <taxon>Glires</taxon>
        <taxon>Rodentia</taxon>
        <taxon>Myomorpha</taxon>
        <taxon>Muroidea</taxon>
        <taxon>Cricetidae</taxon>
        <taxon>Cricetinae</taxon>
        <taxon>Cricetulus</taxon>
    </lineage>
</organism>
<protein>
    <submittedName>
        <fullName evidence="1">Uncharacterized protein</fullName>
    </submittedName>
</protein>
<dbReference type="AlphaFoldDB" id="G3IF33"/>
<gene>
    <name evidence="1" type="ORF">I79_022346</name>
</gene>
<evidence type="ECO:0000313" key="1">
    <source>
        <dbReference type="EMBL" id="EGW10265.1"/>
    </source>
</evidence>
<dbReference type="Proteomes" id="UP000001075">
    <property type="component" value="Unassembled WGS sequence"/>
</dbReference>